<accession>A0A2G8K846</accession>
<dbReference type="SUPFAM" id="SSF57667">
    <property type="entry name" value="beta-beta-alpha zinc fingers"/>
    <property type="match status" value="2"/>
</dbReference>
<dbReference type="AlphaFoldDB" id="A0A2G8K846"/>
<evidence type="ECO:0000313" key="7">
    <source>
        <dbReference type="EMBL" id="PIK44143.1"/>
    </source>
</evidence>
<dbReference type="GO" id="GO:0008270">
    <property type="term" value="F:zinc ion binding"/>
    <property type="evidence" value="ECO:0007669"/>
    <property type="project" value="UniProtKB-KW"/>
</dbReference>
<evidence type="ECO:0000256" key="2">
    <source>
        <dbReference type="ARBA" id="ARBA00022737"/>
    </source>
</evidence>
<dbReference type="Gene3D" id="3.30.160.60">
    <property type="entry name" value="Classic Zinc Finger"/>
    <property type="match status" value="3"/>
</dbReference>
<keyword evidence="4" id="KW-0862">Zinc</keyword>
<evidence type="ECO:0000259" key="6">
    <source>
        <dbReference type="PROSITE" id="PS50157"/>
    </source>
</evidence>
<gene>
    <name evidence="7" type="ORF">BSL78_18995</name>
</gene>
<evidence type="ECO:0000256" key="3">
    <source>
        <dbReference type="ARBA" id="ARBA00022771"/>
    </source>
</evidence>
<evidence type="ECO:0000256" key="4">
    <source>
        <dbReference type="ARBA" id="ARBA00022833"/>
    </source>
</evidence>
<feature type="domain" description="C2H2-type" evidence="6">
    <location>
        <begin position="1"/>
        <end position="28"/>
    </location>
</feature>
<keyword evidence="3 5" id="KW-0863">Zinc-finger</keyword>
<dbReference type="OrthoDB" id="4737882at2759"/>
<dbReference type="InterPro" id="IPR036236">
    <property type="entry name" value="Znf_C2H2_sf"/>
</dbReference>
<dbReference type="EMBL" id="MRZV01000796">
    <property type="protein sequence ID" value="PIK44143.1"/>
    <property type="molecule type" value="Genomic_DNA"/>
</dbReference>
<dbReference type="PROSITE" id="PS50157">
    <property type="entry name" value="ZINC_FINGER_C2H2_2"/>
    <property type="match status" value="2"/>
</dbReference>
<sequence>MCDDCGLTFANDKILKEHRAETHNTCEENEEATSEPKDRAGCAANWWENISTATLDKEAIFEQHRCDACGFFAEDNNTLMNHMLTEHLNMVAFKEEQKDVTQVQNRLTMDLSVQCPQCGFITSNDQLKAHLETHNSDETYACEHCPYETKSLDALQKHKGKHIKHKVSLTCLQCGQIQTDILSLRDHTRIHLVGVDDNNLFRCSLCAFMTNSSEDGEYHLDQHNYVMEFKCQVCMYSSPTLSGLTSHRRLHRKLKATTYTQKNSSPTKSHESQ</sequence>
<protein>
    <submittedName>
        <fullName evidence="7">Putative zinc finger protein</fullName>
    </submittedName>
</protein>
<evidence type="ECO:0000313" key="8">
    <source>
        <dbReference type="Proteomes" id="UP000230750"/>
    </source>
</evidence>
<dbReference type="PANTHER" id="PTHR24379">
    <property type="entry name" value="KRAB AND ZINC FINGER DOMAIN-CONTAINING"/>
    <property type="match status" value="1"/>
</dbReference>
<feature type="domain" description="C2H2-type" evidence="6">
    <location>
        <begin position="229"/>
        <end position="256"/>
    </location>
</feature>
<evidence type="ECO:0000256" key="5">
    <source>
        <dbReference type="PROSITE-ProRule" id="PRU00042"/>
    </source>
</evidence>
<dbReference type="Proteomes" id="UP000230750">
    <property type="component" value="Unassembled WGS sequence"/>
</dbReference>
<dbReference type="PROSITE" id="PS00028">
    <property type="entry name" value="ZINC_FINGER_C2H2_1"/>
    <property type="match status" value="1"/>
</dbReference>
<keyword evidence="1" id="KW-0479">Metal-binding</keyword>
<reference evidence="7 8" key="1">
    <citation type="journal article" date="2017" name="PLoS Biol.">
        <title>The sea cucumber genome provides insights into morphological evolution and visceral regeneration.</title>
        <authorList>
            <person name="Zhang X."/>
            <person name="Sun L."/>
            <person name="Yuan J."/>
            <person name="Sun Y."/>
            <person name="Gao Y."/>
            <person name="Zhang L."/>
            <person name="Li S."/>
            <person name="Dai H."/>
            <person name="Hamel J.F."/>
            <person name="Liu C."/>
            <person name="Yu Y."/>
            <person name="Liu S."/>
            <person name="Lin W."/>
            <person name="Guo K."/>
            <person name="Jin S."/>
            <person name="Xu P."/>
            <person name="Storey K.B."/>
            <person name="Huan P."/>
            <person name="Zhang T."/>
            <person name="Zhou Y."/>
            <person name="Zhang J."/>
            <person name="Lin C."/>
            <person name="Li X."/>
            <person name="Xing L."/>
            <person name="Huo D."/>
            <person name="Sun M."/>
            <person name="Wang L."/>
            <person name="Mercier A."/>
            <person name="Li F."/>
            <person name="Yang H."/>
            <person name="Xiang J."/>
        </authorList>
    </citation>
    <scope>NUCLEOTIDE SEQUENCE [LARGE SCALE GENOMIC DNA]</scope>
    <source>
        <strain evidence="7">Shaxun</strain>
        <tissue evidence="7">Muscle</tissue>
    </source>
</reference>
<proteinExistence type="predicted"/>
<keyword evidence="8" id="KW-1185">Reference proteome</keyword>
<dbReference type="SMART" id="SM00355">
    <property type="entry name" value="ZnF_C2H2"/>
    <property type="match status" value="7"/>
</dbReference>
<name>A0A2G8K846_STIJA</name>
<dbReference type="STRING" id="307972.A0A2G8K846"/>
<keyword evidence="2" id="KW-0677">Repeat</keyword>
<evidence type="ECO:0000256" key="1">
    <source>
        <dbReference type="ARBA" id="ARBA00022723"/>
    </source>
</evidence>
<dbReference type="InterPro" id="IPR013087">
    <property type="entry name" value="Znf_C2H2_type"/>
</dbReference>
<organism evidence="7 8">
    <name type="scientific">Stichopus japonicus</name>
    <name type="common">Sea cucumber</name>
    <dbReference type="NCBI Taxonomy" id="307972"/>
    <lineage>
        <taxon>Eukaryota</taxon>
        <taxon>Metazoa</taxon>
        <taxon>Echinodermata</taxon>
        <taxon>Eleutherozoa</taxon>
        <taxon>Echinozoa</taxon>
        <taxon>Holothuroidea</taxon>
        <taxon>Aspidochirotacea</taxon>
        <taxon>Aspidochirotida</taxon>
        <taxon>Stichopodidae</taxon>
        <taxon>Apostichopus</taxon>
    </lineage>
</organism>
<comment type="caution">
    <text evidence="7">The sequence shown here is derived from an EMBL/GenBank/DDBJ whole genome shotgun (WGS) entry which is preliminary data.</text>
</comment>
<dbReference type="PANTHER" id="PTHR24379:SF121">
    <property type="entry name" value="C2H2-TYPE DOMAIN-CONTAINING PROTEIN"/>
    <property type="match status" value="1"/>
</dbReference>